<proteinExistence type="inferred from homology"/>
<feature type="active site" evidence="14">
    <location>
        <position position="288"/>
    </location>
</feature>
<evidence type="ECO:0000256" key="8">
    <source>
        <dbReference type="ARBA" id="ARBA00023160"/>
    </source>
</evidence>
<dbReference type="HOGENOM" id="CLU_039592_4_0_11"/>
<keyword evidence="7 14" id="KW-0443">Lipid metabolism</keyword>
<dbReference type="PANTHER" id="PTHR34069">
    <property type="entry name" value="3-OXOACYL-[ACYL-CARRIER-PROTEIN] SYNTHASE 3"/>
    <property type="match status" value="1"/>
</dbReference>
<dbReference type="GO" id="GO:0005737">
    <property type="term" value="C:cytoplasm"/>
    <property type="evidence" value="ECO:0007669"/>
    <property type="project" value="UniProtKB-SubCell"/>
</dbReference>
<dbReference type="Proteomes" id="UP000004691">
    <property type="component" value="Unassembled WGS sequence"/>
</dbReference>
<dbReference type="GO" id="GO:0006633">
    <property type="term" value="P:fatty acid biosynthetic process"/>
    <property type="evidence" value="ECO:0007669"/>
    <property type="project" value="UniProtKB-UniRule"/>
</dbReference>
<comment type="catalytic activity">
    <reaction evidence="10">
        <text>malonyl-[ACP] + acetyl-CoA + H(+) = 3-oxobutanoyl-[ACP] + CO2 + CoA</text>
        <dbReference type="Rhea" id="RHEA:12080"/>
        <dbReference type="Rhea" id="RHEA-COMP:9623"/>
        <dbReference type="Rhea" id="RHEA-COMP:9625"/>
        <dbReference type="ChEBI" id="CHEBI:15378"/>
        <dbReference type="ChEBI" id="CHEBI:16526"/>
        <dbReference type="ChEBI" id="CHEBI:57287"/>
        <dbReference type="ChEBI" id="CHEBI:57288"/>
        <dbReference type="ChEBI" id="CHEBI:78449"/>
        <dbReference type="ChEBI" id="CHEBI:78450"/>
        <dbReference type="EC" id="2.3.1.180"/>
    </reaction>
    <physiologicalReaction direction="left-to-right" evidence="10">
        <dbReference type="Rhea" id="RHEA:12081"/>
    </physiologicalReaction>
</comment>
<dbReference type="GO" id="GO:0033818">
    <property type="term" value="F:beta-ketoacyl-acyl-carrier-protein synthase III activity"/>
    <property type="evidence" value="ECO:0007669"/>
    <property type="project" value="UniProtKB-UniRule"/>
</dbReference>
<dbReference type="InterPro" id="IPR004655">
    <property type="entry name" value="FabH"/>
</dbReference>
<dbReference type="PANTHER" id="PTHR34069:SF2">
    <property type="entry name" value="BETA-KETOACYL-[ACYL-CARRIER-PROTEIN] SYNTHASE III"/>
    <property type="match status" value="1"/>
</dbReference>
<evidence type="ECO:0000256" key="2">
    <source>
        <dbReference type="ARBA" id="ARBA00008642"/>
    </source>
</evidence>
<feature type="active site" evidence="14">
    <location>
        <position position="258"/>
    </location>
</feature>
<feature type="active site" evidence="14">
    <location>
        <position position="119"/>
    </location>
</feature>
<keyword evidence="18" id="KW-1185">Reference proteome</keyword>
<comment type="subunit">
    <text evidence="14">Homodimer.</text>
</comment>
<evidence type="ECO:0000313" key="17">
    <source>
        <dbReference type="EMBL" id="EID54107.1"/>
    </source>
</evidence>
<dbReference type="STRING" id="882086.SacxiDRAFT_1868"/>
<dbReference type="GO" id="GO:0004315">
    <property type="term" value="F:3-oxoacyl-[acyl-carrier-protein] synthase activity"/>
    <property type="evidence" value="ECO:0007669"/>
    <property type="project" value="InterPro"/>
</dbReference>
<sequence length="339" mass="35133">MSTQDTRGAAVLAGLGGWLPPRVVDNDELSRRLDTSDSWIRTRTGIAARHVVTPGTSTVDMAVEAGRRALDSAGRYGEEIDAVVLATSTPDHVCPASAPQVAARLGLSGAAAFDVNAVCSGFVYALATACGFIAGGMAKRILLVGADAFTTLLDPEDRTTVPIFGDGAGAVVLREGDRDELGAVGPFDLHSEGELADLLIVPAGGSRQKTSDNPGDYFLKMQGPTVFRHATARMAASSEAVLQRAGWTTSDVDRFVGHQANIRILTATAKKLGLPADSLVVNIGHTGNTSAASIPLAMVDGAVDGTLRGGDRVLVTAFGAGLTWGSTVLRWPELECAPL</sequence>
<dbReference type="AlphaFoldDB" id="I0V1V4"/>
<comment type="similarity">
    <text evidence="2 14">Belongs to the thiolase-like superfamily. FabH family.</text>
</comment>
<evidence type="ECO:0000256" key="10">
    <source>
        <dbReference type="ARBA" id="ARBA00051096"/>
    </source>
</evidence>
<evidence type="ECO:0000256" key="3">
    <source>
        <dbReference type="ARBA" id="ARBA00022490"/>
    </source>
</evidence>
<evidence type="ECO:0000259" key="15">
    <source>
        <dbReference type="Pfam" id="PF08541"/>
    </source>
</evidence>
<feature type="domain" description="Beta-ketoacyl-[acyl-carrier-protein] synthase III N-terminal" evidence="16">
    <location>
        <begin position="113"/>
        <end position="193"/>
    </location>
</feature>
<dbReference type="CDD" id="cd00830">
    <property type="entry name" value="KAS_III"/>
    <property type="match status" value="1"/>
</dbReference>
<evidence type="ECO:0000259" key="16">
    <source>
        <dbReference type="Pfam" id="PF08545"/>
    </source>
</evidence>
<dbReference type="eggNOG" id="COG0332">
    <property type="taxonomic scope" value="Bacteria"/>
</dbReference>
<dbReference type="HAMAP" id="MF_01815">
    <property type="entry name" value="FabH"/>
    <property type="match status" value="1"/>
</dbReference>
<dbReference type="Gene3D" id="3.40.47.10">
    <property type="match status" value="1"/>
</dbReference>
<evidence type="ECO:0000256" key="6">
    <source>
        <dbReference type="ARBA" id="ARBA00022832"/>
    </source>
</evidence>
<dbReference type="EC" id="2.3.1.180" evidence="14"/>
<reference evidence="17 18" key="1">
    <citation type="submission" date="2012-01" db="EMBL/GenBank/DDBJ databases">
        <title>Improved High-Quality Draft sequence of Saccharomonospora xinjiangensis XJ-54.</title>
        <authorList>
            <consortium name="US DOE Joint Genome Institute"/>
            <person name="Lucas S."/>
            <person name="Han J."/>
            <person name="Lapidus A."/>
            <person name="Cheng J.-F."/>
            <person name="Goodwin L."/>
            <person name="Pitluck S."/>
            <person name="Peters L."/>
            <person name="Mikhailova N."/>
            <person name="Teshima H."/>
            <person name="Detter J.C."/>
            <person name="Han C."/>
            <person name="Tapia R."/>
            <person name="Land M."/>
            <person name="Hauser L."/>
            <person name="Kyrpides N."/>
            <person name="Ivanova N."/>
            <person name="Pagani I."/>
            <person name="Brambilla E.-M."/>
            <person name="Klenk H.-P."/>
            <person name="Woyke T."/>
        </authorList>
    </citation>
    <scope>NUCLEOTIDE SEQUENCE [LARGE SCALE GENOMIC DNA]</scope>
    <source>
        <strain evidence="17 18">XJ-54</strain>
    </source>
</reference>
<evidence type="ECO:0000313" key="18">
    <source>
        <dbReference type="Proteomes" id="UP000004691"/>
    </source>
</evidence>
<dbReference type="InterPro" id="IPR013747">
    <property type="entry name" value="ACP_syn_III_C"/>
</dbReference>
<evidence type="ECO:0000256" key="1">
    <source>
        <dbReference type="ARBA" id="ARBA00005194"/>
    </source>
</evidence>
<dbReference type="SUPFAM" id="SSF53901">
    <property type="entry name" value="Thiolase-like"/>
    <property type="match status" value="1"/>
</dbReference>
<evidence type="ECO:0000256" key="7">
    <source>
        <dbReference type="ARBA" id="ARBA00023098"/>
    </source>
</evidence>
<evidence type="ECO:0000256" key="12">
    <source>
        <dbReference type="ARBA" id="ARBA00052467"/>
    </source>
</evidence>
<dbReference type="Pfam" id="PF08545">
    <property type="entry name" value="ACP_syn_III"/>
    <property type="match status" value="1"/>
</dbReference>
<comment type="function">
    <text evidence="14">Catalyzes the condensation reaction of fatty acid synthesis by the addition to an acyl acceptor of two carbons from malonyl-ACP. Catalyzes the first condensation reaction which initiates fatty acid synthesis and may therefore play a role in governing the total rate of fatty acid production. Possesses both acetoacetyl-ACP synthase and acetyl transacylase activities. Its substrate specificity determines the biosynthesis of branched-chain and/or straight-chain of fatty acids.</text>
</comment>
<keyword evidence="5 14" id="KW-0808">Transferase</keyword>
<dbReference type="InterPro" id="IPR016039">
    <property type="entry name" value="Thiolase-like"/>
</dbReference>
<evidence type="ECO:0000256" key="9">
    <source>
        <dbReference type="ARBA" id="ARBA00023315"/>
    </source>
</evidence>
<feature type="region of interest" description="ACP-binding" evidence="14">
    <location>
        <begin position="259"/>
        <end position="263"/>
    </location>
</feature>
<gene>
    <name evidence="14" type="primary">fabH</name>
    <name evidence="17" type="ORF">SacxiDRAFT_1868</name>
</gene>
<evidence type="ECO:0000256" key="13">
    <source>
        <dbReference type="ARBA" id="ARBA00052985"/>
    </source>
</evidence>
<keyword evidence="8 14" id="KW-0275">Fatty acid biosynthesis</keyword>
<dbReference type="Pfam" id="PF08541">
    <property type="entry name" value="ACP_syn_III_C"/>
    <property type="match status" value="1"/>
</dbReference>
<evidence type="ECO:0000256" key="4">
    <source>
        <dbReference type="ARBA" id="ARBA00022516"/>
    </source>
</evidence>
<dbReference type="InterPro" id="IPR013751">
    <property type="entry name" value="ACP_syn_III_N"/>
</dbReference>
<keyword evidence="14" id="KW-0511">Multifunctional enzyme</keyword>
<comment type="catalytic activity">
    <reaction evidence="13">
        <text>3-methylbutanoyl-CoA + malonyl-[ACP] + H(+) = 5-methyl-3-oxohexanoyl-[ACP] + CO2 + CoA</text>
        <dbReference type="Rhea" id="RHEA:42272"/>
        <dbReference type="Rhea" id="RHEA-COMP:9623"/>
        <dbReference type="Rhea" id="RHEA-COMP:9941"/>
        <dbReference type="ChEBI" id="CHEBI:15378"/>
        <dbReference type="ChEBI" id="CHEBI:16526"/>
        <dbReference type="ChEBI" id="CHEBI:57287"/>
        <dbReference type="ChEBI" id="CHEBI:57345"/>
        <dbReference type="ChEBI" id="CHEBI:78449"/>
        <dbReference type="ChEBI" id="CHEBI:78822"/>
        <dbReference type="EC" id="2.3.1.300"/>
    </reaction>
    <physiologicalReaction direction="left-to-right" evidence="13">
        <dbReference type="Rhea" id="RHEA:42273"/>
    </physiologicalReaction>
</comment>
<organism evidence="17 18">
    <name type="scientific">Saccharomonospora xinjiangensis XJ-54</name>
    <dbReference type="NCBI Taxonomy" id="882086"/>
    <lineage>
        <taxon>Bacteria</taxon>
        <taxon>Bacillati</taxon>
        <taxon>Actinomycetota</taxon>
        <taxon>Actinomycetes</taxon>
        <taxon>Pseudonocardiales</taxon>
        <taxon>Pseudonocardiaceae</taxon>
        <taxon>Saccharomonospora</taxon>
    </lineage>
</organism>
<name>I0V1V4_9PSEU</name>
<comment type="catalytic activity">
    <reaction evidence="11">
        <text>(2S)-2-methylbutanoyl-CoA + malonyl-[ACP] + H(+) = (4S)-4-methyl-3-oxohexanoyl-[ACP] + CO2 + CoA</text>
        <dbReference type="Rhea" id="RHEA:42276"/>
        <dbReference type="Rhea" id="RHEA-COMP:9623"/>
        <dbReference type="Rhea" id="RHEA-COMP:17148"/>
        <dbReference type="ChEBI" id="CHEBI:15378"/>
        <dbReference type="ChEBI" id="CHEBI:16526"/>
        <dbReference type="ChEBI" id="CHEBI:57287"/>
        <dbReference type="ChEBI" id="CHEBI:78449"/>
        <dbReference type="ChEBI" id="CHEBI:88166"/>
        <dbReference type="ChEBI" id="CHEBI:167462"/>
        <dbReference type="EC" id="2.3.1.300"/>
    </reaction>
    <physiologicalReaction direction="left-to-right" evidence="11">
        <dbReference type="Rhea" id="RHEA:42277"/>
    </physiologicalReaction>
</comment>
<accession>I0V1V4</accession>
<dbReference type="NCBIfam" id="NF006829">
    <property type="entry name" value="PRK09352.1"/>
    <property type="match status" value="1"/>
</dbReference>
<comment type="subcellular location">
    <subcellularLocation>
        <location evidence="14">Cytoplasm</location>
    </subcellularLocation>
</comment>
<comment type="domain">
    <text evidence="14">The last Arg residue of the ACP-binding site is essential for the weak association between ACP/AcpP and FabH.</text>
</comment>
<evidence type="ECO:0000256" key="11">
    <source>
        <dbReference type="ARBA" id="ARBA00052407"/>
    </source>
</evidence>
<feature type="domain" description="Beta-ketoacyl-[acyl-carrier-protein] synthase III C-terminal" evidence="15">
    <location>
        <begin position="242"/>
        <end position="331"/>
    </location>
</feature>
<keyword evidence="6 14" id="KW-0276">Fatty acid metabolism</keyword>
<evidence type="ECO:0000256" key="5">
    <source>
        <dbReference type="ARBA" id="ARBA00022679"/>
    </source>
</evidence>
<dbReference type="GO" id="GO:0044550">
    <property type="term" value="P:secondary metabolite biosynthetic process"/>
    <property type="evidence" value="ECO:0007669"/>
    <property type="project" value="TreeGrafter"/>
</dbReference>
<keyword evidence="3 14" id="KW-0963">Cytoplasm</keyword>
<comment type="pathway">
    <text evidence="1 14">Lipid metabolism; fatty acid biosynthesis.</text>
</comment>
<dbReference type="FunFam" id="3.40.47.10:FF:000004">
    <property type="entry name" value="3-oxoacyl-[acyl-carrier-protein] synthase 3"/>
    <property type="match status" value="1"/>
</dbReference>
<dbReference type="RefSeq" id="WP_006238256.1">
    <property type="nucleotide sequence ID" value="NZ_JH636049.1"/>
</dbReference>
<dbReference type="UniPathway" id="UPA00094"/>
<protein>
    <recommendedName>
        <fullName evidence="14">Beta-ketoacyl-[acyl-carrier-protein] synthase III</fullName>
        <shortName evidence="14">Beta-ketoacyl-ACP synthase III</shortName>
        <shortName evidence="14">KAS III</shortName>
        <ecNumber evidence="14">2.3.1.180</ecNumber>
    </recommendedName>
    <alternativeName>
        <fullName evidence="14">3-oxoacyl-[acyl-carrier-protein] synthase 3</fullName>
    </alternativeName>
    <alternativeName>
        <fullName evidence="14">3-oxoacyl-[acyl-carrier-protein] synthase III</fullName>
    </alternativeName>
</protein>
<comment type="catalytic activity">
    <reaction evidence="12">
        <text>2-methylpropanoyl-CoA + malonyl-[ACP] + H(+) = 4-methyl-3-oxopentanoyl-[ACP] + CO2 + CoA</text>
        <dbReference type="Rhea" id="RHEA:42268"/>
        <dbReference type="Rhea" id="RHEA-COMP:9623"/>
        <dbReference type="Rhea" id="RHEA-COMP:9940"/>
        <dbReference type="ChEBI" id="CHEBI:15378"/>
        <dbReference type="ChEBI" id="CHEBI:16526"/>
        <dbReference type="ChEBI" id="CHEBI:57287"/>
        <dbReference type="ChEBI" id="CHEBI:57338"/>
        <dbReference type="ChEBI" id="CHEBI:78449"/>
        <dbReference type="ChEBI" id="CHEBI:78820"/>
        <dbReference type="EC" id="2.3.1.300"/>
    </reaction>
    <physiologicalReaction direction="left-to-right" evidence="12">
        <dbReference type="Rhea" id="RHEA:42269"/>
    </physiologicalReaction>
</comment>
<keyword evidence="4 14" id="KW-0444">Lipid biosynthesis</keyword>
<dbReference type="NCBIfam" id="TIGR00747">
    <property type="entry name" value="fabH"/>
    <property type="match status" value="1"/>
</dbReference>
<evidence type="ECO:0000256" key="14">
    <source>
        <dbReference type="HAMAP-Rule" id="MF_01815"/>
    </source>
</evidence>
<dbReference type="EMBL" id="JH636049">
    <property type="protein sequence ID" value="EID54107.1"/>
    <property type="molecule type" value="Genomic_DNA"/>
</dbReference>
<keyword evidence="9 14" id="KW-0012">Acyltransferase</keyword>